<dbReference type="SMART" id="SM00450">
    <property type="entry name" value="RHOD"/>
    <property type="match status" value="2"/>
</dbReference>
<dbReference type="InterPro" id="IPR045078">
    <property type="entry name" value="TST/MPST-like"/>
</dbReference>
<keyword evidence="2" id="KW-0963">Cytoplasm</keyword>
<evidence type="ECO:0000256" key="3">
    <source>
        <dbReference type="ARBA" id="ARBA00022679"/>
    </source>
</evidence>
<evidence type="ECO:0000256" key="5">
    <source>
        <dbReference type="ARBA" id="ARBA00051793"/>
    </source>
</evidence>
<evidence type="ECO:0000259" key="7">
    <source>
        <dbReference type="PROSITE" id="PS50206"/>
    </source>
</evidence>
<evidence type="ECO:0000256" key="1">
    <source>
        <dbReference type="ARBA" id="ARBA00004496"/>
    </source>
</evidence>
<evidence type="ECO:0000256" key="2">
    <source>
        <dbReference type="ARBA" id="ARBA00022490"/>
    </source>
</evidence>
<dbReference type="NCBIfam" id="NF008557">
    <property type="entry name" value="PRK11493.1"/>
    <property type="match status" value="1"/>
</dbReference>
<dbReference type="Gene3D" id="3.40.250.10">
    <property type="entry name" value="Rhodanese-like domain"/>
    <property type="match status" value="2"/>
</dbReference>
<dbReference type="Proteomes" id="UP000017944">
    <property type="component" value="Unassembled WGS sequence"/>
</dbReference>
<dbReference type="PANTHER" id="PTHR11364:SF27">
    <property type="entry name" value="SULFURTRANSFERASE"/>
    <property type="match status" value="1"/>
</dbReference>
<dbReference type="InterPro" id="IPR036873">
    <property type="entry name" value="Rhodanese-like_dom_sf"/>
</dbReference>
<dbReference type="CDD" id="cd01448">
    <property type="entry name" value="TST_Repeat_1"/>
    <property type="match status" value="1"/>
</dbReference>
<feature type="domain" description="Rhodanese" evidence="7">
    <location>
        <begin position="70"/>
        <end position="188"/>
    </location>
</feature>
<name>A0A090NMN3_SHIDY</name>
<keyword evidence="3 6" id="KW-0808">Transferase</keyword>
<proteinExistence type="predicted"/>
<dbReference type="EMBL" id="AXUT01000043">
    <property type="protein sequence ID" value="ESU81674.1"/>
    <property type="molecule type" value="Genomic_DNA"/>
</dbReference>
<organism evidence="8 9">
    <name type="scientific">Shigella dysenteriae WRSd3</name>
    <dbReference type="NCBI Taxonomy" id="1401327"/>
    <lineage>
        <taxon>Bacteria</taxon>
        <taxon>Pseudomonadati</taxon>
        <taxon>Pseudomonadota</taxon>
        <taxon>Gammaproteobacteria</taxon>
        <taxon>Enterobacterales</taxon>
        <taxon>Enterobacteriaceae</taxon>
        <taxon>Shigella</taxon>
    </lineage>
</organism>
<comment type="caution">
    <text evidence="8">The sequence shown here is derived from an EMBL/GenBank/DDBJ whole genome shotgun (WGS) entry which is preliminary data.</text>
</comment>
<dbReference type="SUPFAM" id="SSF52821">
    <property type="entry name" value="Rhodanese/Cell cycle control phosphatase"/>
    <property type="match status" value="2"/>
</dbReference>
<dbReference type="PANTHER" id="PTHR11364">
    <property type="entry name" value="THIOSULFATE SULFERTANSFERASE"/>
    <property type="match status" value="1"/>
</dbReference>
<keyword evidence="8" id="KW-0670">Pyruvate</keyword>
<comment type="subcellular location">
    <subcellularLocation>
        <location evidence="1">Cytoplasm</location>
    </subcellularLocation>
</comment>
<dbReference type="AlphaFoldDB" id="A0A090NMN3"/>
<dbReference type="PATRIC" id="fig|1401327.3.peg.547"/>
<dbReference type="GO" id="GO:0005829">
    <property type="term" value="C:cytosol"/>
    <property type="evidence" value="ECO:0007669"/>
    <property type="project" value="TreeGrafter"/>
</dbReference>
<dbReference type="InterPro" id="IPR001763">
    <property type="entry name" value="Rhodanese-like_dom"/>
</dbReference>
<dbReference type="CDD" id="cd01449">
    <property type="entry name" value="TST_Repeat_2"/>
    <property type="match status" value="1"/>
</dbReference>
<evidence type="ECO:0000256" key="6">
    <source>
        <dbReference type="RuleBase" id="RU000507"/>
    </source>
</evidence>
<protein>
    <recommendedName>
        <fullName evidence="6">Sulfurtransferase</fullName>
    </recommendedName>
</protein>
<dbReference type="PROSITE" id="PS50206">
    <property type="entry name" value="RHODANESE_3"/>
    <property type="match status" value="2"/>
</dbReference>
<accession>A0A090NMN3</accession>
<comment type="catalytic activity">
    <reaction evidence="5">
        <text>2-oxo-3-sulfanylpropanoate + [thioredoxin]-dithiol = [thioredoxin]-disulfide + hydrogen sulfide + pyruvate + H(+)</text>
        <dbReference type="Rhea" id="RHEA:21740"/>
        <dbReference type="Rhea" id="RHEA-COMP:10698"/>
        <dbReference type="Rhea" id="RHEA-COMP:10700"/>
        <dbReference type="ChEBI" id="CHEBI:15361"/>
        <dbReference type="ChEBI" id="CHEBI:15378"/>
        <dbReference type="ChEBI" id="CHEBI:29919"/>
        <dbReference type="ChEBI" id="CHEBI:29950"/>
        <dbReference type="ChEBI" id="CHEBI:50058"/>
        <dbReference type="ChEBI" id="CHEBI:57678"/>
        <dbReference type="EC" id="2.8.1.2"/>
    </reaction>
    <physiologicalReaction direction="left-to-right" evidence="5">
        <dbReference type="Rhea" id="RHEA:21741"/>
    </physiologicalReaction>
</comment>
<gene>
    <name evidence="8" type="ORF">WRSd3_00601</name>
</gene>
<dbReference type="GO" id="GO:0016784">
    <property type="term" value="F:3-mercaptopyruvate sulfurtransferase activity"/>
    <property type="evidence" value="ECO:0007669"/>
    <property type="project" value="UniProtKB-EC"/>
</dbReference>
<dbReference type="InterPro" id="IPR001307">
    <property type="entry name" value="Thiosulphate_STrfase_CS"/>
</dbReference>
<reference evidence="8 9" key="1">
    <citation type="submission" date="2013-10" db="EMBL/GenBank/DDBJ databases">
        <title>Draft genomes and the virulence plasmids of Sd1617 vaccine constructs: WRSd3 and WRSd5.</title>
        <authorList>
            <person name="Aksomboon Vongsawan A."/>
            <person name="Venkatesan M.M."/>
            <person name="Vaisvil B."/>
            <person name="Emel G."/>
            <person name="Kepatral V."/>
            <person name="Sethabutr O."/>
            <person name="Serichantalergs O."/>
            <person name="Mason C."/>
        </authorList>
    </citation>
    <scope>NUCLEOTIDE SEQUENCE [LARGE SCALE GENOMIC DNA]</scope>
    <source>
        <strain evidence="8 9">WRSd3</strain>
    </source>
</reference>
<evidence type="ECO:0000313" key="9">
    <source>
        <dbReference type="Proteomes" id="UP000017944"/>
    </source>
</evidence>
<evidence type="ECO:0000256" key="4">
    <source>
        <dbReference type="ARBA" id="ARBA00022737"/>
    </source>
</evidence>
<dbReference type="FunFam" id="3.40.250.10:FF:000015">
    <property type="entry name" value="Sulfurtransferase"/>
    <property type="match status" value="1"/>
</dbReference>
<evidence type="ECO:0000313" key="8">
    <source>
        <dbReference type="EMBL" id="ESU81674.1"/>
    </source>
</evidence>
<dbReference type="FunFam" id="3.40.250.10:FF:000001">
    <property type="entry name" value="Sulfurtransferase"/>
    <property type="match status" value="1"/>
</dbReference>
<dbReference type="PROSITE" id="PS00380">
    <property type="entry name" value="RHODANESE_1"/>
    <property type="match status" value="1"/>
</dbReference>
<dbReference type="PROSITE" id="PS00683">
    <property type="entry name" value="RHODANESE_2"/>
    <property type="match status" value="1"/>
</dbReference>
<sequence>MRENLRYVIQYHAHTIRILVRIVAQTAKSASFACRFSLNIRQFSLTPAKMEMPMSTTWFVGADWLTEHIDDPEIQIIDARMASPGQEDRNVAQEYLNGHIPGAVFFDIEALSDHTSPLPHMLPRPETFAVAMRELGVNQDKHLIVYDEGNLFSAPRAWWMLRTFGVEKVSILGGGLAGWQRDDLLLEEGAVELPEGEFNAAFNPEAVVKVTDVLLASHENTAQIIDARPAARFNAEVDEPRPGLCRGHIPGALNVPWTELVREGELKTTDELDAIFFGRGVSYDKPIIVSCGSGVTAAVVLLALATLDVPNVKLYDGAWSEWGARADLPVEPLK</sequence>
<dbReference type="GO" id="GO:0004792">
    <property type="term" value="F:thiosulfate-cyanide sulfurtransferase activity"/>
    <property type="evidence" value="ECO:0007669"/>
    <property type="project" value="InterPro"/>
</dbReference>
<keyword evidence="4" id="KW-0677">Repeat</keyword>
<feature type="domain" description="Rhodanese" evidence="7">
    <location>
        <begin position="218"/>
        <end position="331"/>
    </location>
</feature>
<dbReference type="Pfam" id="PF00581">
    <property type="entry name" value="Rhodanese"/>
    <property type="match status" value="2"/>
</dbReference>